<dbReference type="PANTHER" id="PTHR48077">
    <property type="entry name" value="TRYPTOPHAN SYNTHASE-RELATED"/>
    <property type="match status" value="1"/>
</dbReference>
<dbReference type="PIRSF" id="PIRSF001413">
    <property type="entry name" value="Trp_syn_beta"/>
    <property type="match status" value="1"/>
</dbReference>
<evidence type="ECO:0000256" key="8">
    <source>
        <dbReference type="ARBA" id="ARBA00022822"/>
    </source>
</evidence>
<comment type="subunit">
    <text evidence="5">Tetramer of two alpha and two beta chains.</text>
</comment>
<evidence type="ECO:0000313" key="14">
    <source>
        <dbReference type="EMBL" id="EHQ88337.1"/>
    </source>
</evidence>
<dbReference type="GO" id="GO:0030170">
    <property type="term" value="F:pyridoxal phosphate binding"/>
    <property type="evidence" value="ECO:0007669"/>
    <property type="project" value="InterPro"/>
</dbReference>
<dbReference type="STRING" id="768710.DesyoDRAFT_1168"/>
<comment type="catalytic activity">
    <reaction evidence="12">
        <text>(1S,2R)-1-C-(indol-3-yl)glycerol 3-phosphate + L-serine = D-glyceraldehyde 3-phosphate + L-tryptophan + H2O</text>
        <dbReference type="Rhea" id="RHEA:10532"/>
        <dbReference type="ChEBI" id="CHEBI:15377"/>
        <dbReference type="ChEBI" id="CHEBI:33384"/>
        <dbReference type="ChEBI" id="CHEBI:57912"/>
        <dbReference type="ChEBI" id="CHEBI:58866"/>
        <dbReference type="ChEBI" id="CHEBI:59776"/>
        <dbReference type="EC" id="4.2.1.20"/>
    </reaction>
</comment>
<name>H5Y2S4_9FIRM</name>
<evidence type="ECO:0000256" key="2">
    <source>
        <dbReference type="ARBA" id="ARBA00002786"/>
    </source>
</evidence>
<dbReference type="PANTHER" id="PTHR48077:SF6">
    <property type="entry name" value="TRYPTOPHAN SYNTHASE"/>
    <property type="match status" value="1"/>
</dbReference>
<dbReference type="OrthoDB" id="9766131at2"/>
<dbReference type="InterPro" id="IPR006316">
    <property type="entry name" value="Trp_synth_b-like"/>
</dbReference>
<dbReference type="EMBL" id="CM001441">
    <property type="protein sequence ID" value="EHQ88337.1"/>
    <property type="molecule type" value="Genomic_DNA"/>
</dbReference>
<keyword evidence="8" id="KW-0822">Tryptophan biosynthesis</keyword>
<dbReference type="Proteomes" id="UP000005104">
    <property type="component" value="Chromosome"/>
</dbReference>
<dbReference type="RefSeq" id="WP_007780582.1">
    <property type="nucleotide sequence ID" value="NZ_CM001441.1"/>
</dbReference>
<dbReference type="AlphaFoldDB" id="H5Y2S4"/>
<dbReference type="NCBIfam" id="NF009057">
    <property type="entry name" value="PRK12391.1"/>
    <property type="match status" value="1"/>
</dbReference>
<dbReference type="SUPFAM" id="SSF53686">
    <property type="entry name" value="Tryptophan synthase beta subunit-like PLP-dependent enzymes"/>
    <property type="match status" value="1"/>
</dbReference>
<evidence type="ECO:0000256" key="4">
    <source>
        <dbReference type="ARBA" id="ARBA00009982"/>
    </source>
</evidence>
<sequence>MARIPYKIYLSEDEMPKRWYNLKAVMKELPTPFIHPATLKPCTAEDLHPVFCKELVDQEFNTTDQYIDIPEEITEYYKTYRPSPLVRAYSLEKMLDTPAEIYYKFEGTNTSGSHKLNSAAAQVYYAKKQGLTSLTTETGAGQWGTALSMACAYFNIPLKVYMVKISSQQKPYRKAVIETYGGKVIPSPSDTTEIGRKILAENPGTGGSLGCAISEAMEVALKTENCRYVLGSVLDHVLLHQSIIGEETRIACEKYDINPDILIGCVGGGSNFGGLIAPFVGDKIAGKNNMRIIAVEPASCPTLTRGKYAFDFGDTGKMTPLIRMYTLGSGFIPSPNHSGGLRYHGMSPIVSKLYHDGYFEARAEEQSKIFDAATMFSRSEGILPAPESSHALKVAIDEALRCKESGEKKTILFGLTGTGYFDLAAYMSYNDGTMTDYIPSDTDLEKGFASLPEVQVRF</sequence>
<evidence type="ECO:0000256" key="9">
    <source>
        <dbReference type="ARBA" id="ARBA00022898"/>
    </source>
</evidence>
<gene>
    <name evidence="14" type="ORF">DesyoDRAFT_1168</name>
</gene>
<comment type="pathway">
    <text evidence="3">Amino-acid biosynthesis; L-tryptophan biosynthesis; L-tryptophan from chorismate: step 5/5.</text>
</comment>
<evidence type="ECO:0000313" key="15">
    <source>
        <dbReference type="Proteomes" id="UP000005104"/>
    </source>
</evidence>
<dbReference type="GO" id="GO:0004834">
    <property type="term" value="F:tryptophan synthase activity"/>
    <property type="evidence" value="ECO:0007669"/>
    <property type="project" value="UniProtKB-EC"/>
</dbReference>
<dbReference type="PIRSF" id="PIRSF500824">
    <property type="entry name" value="TrpB_prok"/>
    <property type="match status" value="1"/>
</dbReference>
<evidence type="ECO:0000256" key="7">
    <source>
        <dbReference type="ARBA" id="ARBA00022605"/>
    </source>
</evidence>
<dbReference type="NCBIfam" id="TIGR01415">
    <property type="entry name" value="trpB_rel"/>
    <property type="match status" value="1"/>
</dbReference>
<dbReference type="Gene3D" id="3.40.50.1100">
    <property type="match status" value="2"/>
</dbReference>
<comment type="function">
    <text evidence="2">The beta subunit is responsible for the synthesis of L-tryptophan from indole and L-serine.</text>
</comment>
<evidence type="ECO:0000256" key="6">
    <source>
        <dbReference type="ARBA" id="ARBA00012043"/>
    </source>
</evidence>
<evidence type="ECO:0000259" key="13">
    <source>
        <dbReference type="Pfam" id="PF00291"/>
    </source>
</evidence>
<keyword evidence="7" id="KW-0028">Amino-acid biosynthesis</keyword>
<evidence type="ECO:0000256" key="3">
    <source>
        <dbReference type="ARBA" id="ARBA00004733"/>
    </source>
</evidence>
<evidence type="ECO:0000256" key="10">
    <source>
        <dbReference type="ARBA" id="ARBA00023141"/>
    </source>
</evidence>
<proteinExistence type="inferred from homology"/>
<dbReference type="Pfam" id="PF00291">
    <property type="entry name" value="PALP"/>
    <property type="match status" value="1"/>
</dbReference>
<dbReference type="InterPro" id="IPR036052">
    <property type="entry name" value="TrpB-like_PALP_sf"/>
</dbReference>
<keyword evidence="10" id="KW-0057">Aromatic amino acid biosynthesis</keyword>
<dbReference type="GO" id="GO:0005737">
    <property type="term" value="C:cytoplasm"/>
    <property type="evidence" value="ECO:0007669"/>
    <property type="project" value="TreeGrafter"/>
</dbReference>
<dbReference type="InterPro" id="IPR001926">
    <property type="entry name" value="TrpB-like_PALP"/>
</dbReference>
<dbReference type="EC" id="4.2.1.20" evidence="6"/>
<reference evidence="14 15" key="1">
    <citation type="submission" date="2011-11" db="EMBL/GenBank/DDBJ databases">
        <title>The Noncontiguous Finished genome of Desulfosporosinus youngiae DSM 17734.</title>
        <authorList>
            <consortium name="US DOE Joint Genome Institute (JGI-PGF)"/>
            <person name="Lucas S."/>
            <person name="Han J."/>
            <person name="Lapidus A."/>
            <person name="Cheng J.-F."/>
            <person name="Goodwin L."/>
            <person name="Pitluck S."/>
            <person name="Peters L."/>
            <person name="Ovchinnikova G."/>
            <person name="Lu M."/>
            <person name="Land M.L."/>
            <person name="Hauser L."/>
            <person name="Pester M."/>
            <person name="Spring S."/>
            <person name="Ollivier B."/>
            <person name="Rattei T."/>
            <person name="Klenk H.-P."/>
            <person name="Wagner M."/>
            <person name="Loy A."/>
            <person name="Woyke T.J."/>
        </authorList>
    </citation>
    <scope>NUCLEOTIDE SEQUENCE [LARGE SCALE GENOMIC DNA]</scope>
    <source>
        <strain evidence="14 15">DSM 17734</strain>
    </source>
</reference>
<dbReference type="GO" id="GO:0052684">
    <property type="term" value="F:L-serine hydro-lyase (adding indole, L-tryptophan-forming) activity"/>
    <property type="evidence" value="ECO:0007669"/>
    <property type="project" value="TreeGrafter"/>
</dbReference>
<keyword evidence="15" id="KW-1185">Reference proteome</keyword>
<evidence type="ECO:0000256" key="12">
    <source>
        <dbReference type="ARBA" id="ARBA00049047"/>
    </source>
</evidence>
<comment type="cofactor">
    <cofactor evidence="1">
        <name>pyridoxal 5'-phosphate</name>
        <dbReference type="ChEBI" id="CHEBI:597326"/>
    </cofactor>
</comment>
<dbReference type="HOGENOM" id="CLU_042858_1_0_9"/>
<evidence type="ECO:0000256" key="1">
    <source>
        <dbReference type="ARBA" id="ARBA00001933"/>
    </source>
</evidence>
<dbReference type="eggNOG" id="COG1350">
    <property type="taxonomic scope" value="Bacteria"/>
</dbReference>
<evidence type="ECO:0000256" key="11">
    <source>
        <dbReference type="ARBA" id="ARBA00023239"/>
    </source>
</evidence>
<keyword evidence="9" id="KW-0663">Pyridoxal phosphate</keyword>
<evidence type="ECO:0000256" key="5">
    <source>
        <dbReference type="ARBA" id="ARBA00011270"/>
    </source>
</evidence>
<protein>
    <recommendedName>
        <fullName evidence="6">tryptophan synthase</fullName>
        <ecNumber evidence="6">4.2.1.20</ecNumber>
    </recommendedName>
</protein>
<comment type="similarity">
    <text evidence="4">Belongs to the TrpB family.</text>
</comment>
<dbReference type="InterPro" id="IPR023026">
    <property type="entry name" value="Trp_synth_beta/beta-like"/>
</dbReference>
<feature type="domain" description="Tryptophan synthase beta chain-like PALP" evidence="13">
    <location>
        <begin position="79"/>
        <end position="417"/>
    </location>
</feature>
<organism evidence="14 15">
    <name type="scientific">Desulfosporosinus youngiae DSM 17734</name>
    <dbReference type="NCBI Taxonomy" id="768710"/>
    <lineage>
        <taxon>Bacteria</taxon>
        <taxon>Bacillati</taxon>
        <taxon>Bacillota</taxon>
        <taxon>Clostridia</taxon>
        <taxon>Eubacteriales</taxon>
        <taxon>Desulfitobacteriaceae</taxon>
        <taxon>Desulfosporosinus</taxon>
    </lineage>
</organism>
<accession>H5Y2S4</accession>
<keyword evidence="11" id="KW-0456">Lyase</keyword>